<keyword evidence="2" id="KW-1133">Transmembrane helix</keyword>
<feature type="transmembrane region" description="Helical" evidence="2">
    <location>
        <begin position="75"/>
        <end position="102"/>
    </location>
</feature>
<keyword evidence="2" id="KW-0812">Transmembrane</keyword>
<dbReference type="Proteomes" id="UP000276133">
    <property type="component" value="Unassembled WGS sequence"/>
</dbReference>
<keyword evidence="4" id="KW-1185">Reference proteome</keyword>
<evidence type="ECO:0000256" key="1">
    <source>
        <dbReference type="SAM" id="MobiDB-lite"/>
    </source>
</evidence>
<evidence type="ECO:0000256" key="2">
    <source>
        <dbReference type="SAM" id="Phobius"/>
    </source>
</evidence>
<dbReference type="AlphaFoldDB" id="A0A3M7PPY7"/>
<evidence type="ECO:0000313" key="3">
    <source>
        <dbReference type="EMBL" id="RNA00738.1"/>
    </source>
</evidence>
<feature type="region of interest" description="Disordered" evidence="1">
    <location>
        <begin position="1"/>
        <end position="24"/>
    </location>
</feature>
<protein>
    <submittedName>
        <fullName evidence="3">Uncharacterized protein</fullName>
    </submittedName>
</protein>
<name>A0A3M7PPY7_BRAPC</name>
<reference evidence="3 4" key="1">
    <citation type="journal article" date="2018" name="Sci. Rep.">
        <title>Genomic signatures of local adaptation to the degree of environmental predictability in rotifers.</title>
        <authorList>
            <person name="Franch-Gras L."/>
            <person name="Hahn C."/>
            <person name="Garcia-Roger E.M."/>
            <person name="Carmona M.J."/>
            <person name="Serra M."/>
            <person name="Gomez A."/>
        </authorList>
    </citation>
    <scope>NUCLEOTIDE SEQUENCE [LARGE SCALE GENOMIC DNA]</scope>
    <source>
        <strain evidence="3">HYR1</strain>
    </source>
</reference>
<gene>
    <name evidence="3" type="ORF">BpHYR1_047511</name>
</gene>
<accession>A0A3M7PPY7</accession>
<comment type="caution">
    <text evidence="3">The sequence shown here is derived from an EMBL/GenBank/DDBJ whole genome shotgun (WGS) entry which is preliminary data.</text>
</comment>
<keyword evidence="2" id="KW-0472">Membrane</keyword>
<evidence type="ECO:0000313" key="4">
    <source>
        <dbReference type="Proteomes" id="UP000276133"/>
    </source>
</evidence>
<organism evidence="3 4">
    <name type="scientific">Brachionus plicatilis</name>
    <name type="common">Marine rotifer</name>
    <name type="synonym">Brachionus muelleri</name>
    <dbReference type="NCBI Taxonomy" id="10195"/>
    <lineage>
        <taxon>Eukaryota</taxon>
        <taxon>Metazoa</taxon>
        <taxon>Spiralia</taxon>
        <taxon>Gnathifera</taxon>
        <taxon>Rotifera</taxon>
        <taxon>Eurotatoria</taxon>
        <taxon>Monogononta</taxon>
        <taxon>Pseudotrocha</taxon>
        <taxon>Ploima</taxon>
        <taxon>Brachionidae</taxon>
        <taxon>Brachionus</taxon>
    </lineage>
</organism>
<proteinExistence type="predicted"/>
<dbReference type="EMBL" id="REGN01009622">
    <property type="protein sequence ID" value="RNA00738.1"/>
    <property type="molecule type" value="Genomic_DNA"/>
</dbReference>
<sequence>MFGMSLDGSADGFGTGSTAGRKSTSWVPSSILHSFSLGFADSAELWLNLMRLMLSGFLSLRSEIACFKLDVDTDLATIGVGSAGFSFFSLASRLALFGMIFFG</sequence>